<protein>
    <submittedName>
        <fullName evidence="1">Uncharacterized protein</fullName>
    </submittedName>
</protein>
<comment type="caution">
    <text evidence="1">The sequence shown here is derived from an EMBL/GenBank/DDBJ whole genome shotgun (WGS) entry which is preliminary data.</text>
</comment>
<dbReference type="AlphaFoldDB" id="W4VD03"/>
<reference evidence="1" key="1">
    <citation type="journal article" date="2014" name="Genome Announc.">
        <title>Draft Genome Sequence of Clostridium straminisolvens Strain JCM 21531T, Isolated from a Cellulose-Degrading Bacterial Community.</title>
        <authorList>
            <person name="Yuki M."/>
            <person name="Oshima K."/>
            <person name="Suda W."/>
            <person name="Sakamoto M."/>
            <person name="Kitamura K."/>
            <person name="Iida T."/>
            <person name="Hattori M."/>
            <person name="Ohkuma M."/>
        </authorList>
    </citation>
    <scope>NUCLEOTIDE SEQUENCE [LARGE SCALE GENOMIC DNA]</scope>
    <source>
        <strain evidence="1">JCM 21531</strain>
    </source>
</reference>
<name>W4VD03_9FIRM</name>
<gene>
    <name evidence="1" type="ORF">JCM21531_4262</name>
</gene>
<organism evidence="1 2">
    <name type="scientific">Acetivibrio straminisolvens JCM 21531</name>
    <dbReference type="NCBI Taxonomy" id="1294263"/>
    <lineage>
        <taxon>Bacteria</taxon>
        <taxon>Bacillati</taxon>
        <taxon>Bacillota</taxon>
        <taxon>Clostridia</taxon>
        <taxon>Eubacteriales</taxon>
        <taxon>Oscillospiraceae</taxon>
        <taxon>Acetivibrio</taxon>
    </lineage>
</organism>
<accession>W4VD03</accession>
<dbReference type="Proteomes" id="UP000019109">
    <property type="component" value="Unassembled WGS sequence"/>
</dbReference>
<evidence type="ECO:0000313" key="1">
    <source>
        <dbReference type="EMBL" id="GAE90634.1"/>
    </source>
</evidence>
<keyword evidence="2" id="KW-1185">Reference proteome</keyword>
<dbReference type="EMBL" id="BAVR01000081">
    <property type="protein sequence ID" value="GAE90634.1"/>
    <property type="molecule type" value="Genomic_DNA"/>
</dbReference>
<evidence type="ECO:0000313" key="2">
    <source>
        <dbReference type="Proteomes" id="UP000019109"/>
    </source>
</evidence>
<sequence>MCKIGLCLNYAGCKVFFNDFPKFFYRCYALTMRDVKDRKEMLQEVHDKLCLNYAGCKGTND</sequence>
<proteinExistence type="predicted"/>